<sequence>MPARMSTRQRKFGTVQRTGGDHQPKDGGKEFVGLPLYQPPVTLGCIKANDQDLQCLKKRSQRCVRAAAHADRGINFGEHGRLAGIWNPSSRLLQTGSTALEQFSTGKQACIHDAQEDDVMAAKCSGEEKTKKPQAQTQETALCPLPVFRTTKRPQKWTAPSSEHKRWMRDPIRIDHGRQRDLFLLLDVSWAHPGFAAHLSTHKLQPSRNLKL</sequence>
<feature type="region of interest" description="Disordered" evidence="1">
    <location>
        <begin position="1"/>
        <end position="29"/>
    </location>
</feature>
<organism evidence="2 3">
    <name type="scientific">Phyllosticta citriasiana</name>
    <dbReference type="NCBI Taxonomy" id="595635"/>
    <lineage>
        <taxon>Eukaryota</taxon>
        <taxon>Fungi</taxon>
        <taxon>Dikarya</taxon>
        <taxon>Ascomycota</taxon>
        <taxon>Pezizomycotina</taxon>
        <taxon>Dothideomycetes</taxon>
        <taxon>Dothideomycetes incertae sedis</taxon>
        <taxon>Botryosphaeriales</taxon>
        <taxon>Phyllostictaceae</taxon>
        <taxon>Phyllosticta</taxon>
    </lineage>
</organism>
<feature type="compositionally biased region" description="Basic and acidic residues" evidence="1">
    <location>
        <begin position="19"/>
        <end position="29"/>
    </location>
</feature>
<reference evidence="2 3" key="1">
    <citation type="submission" date="2024-04" db="EMBL/GenBank/DDBJ databases">
        <title>Phyllosticta paracitricarpa is synonymous to the EU quarantine fungus P. citricarpa based on phylogenomic analyses.</title>
        <authorList>
            <consortium name="Lawrence Berkeley National Laboratory"/>
            <person name="Van Ingen-Buijs V.A."/>
            <person name="Van Westerhoven A.C."/>
            <person name="Haridas S."/>
            <person name="Skiadas P."/>
            <person name="Martin F."/>
            <person name="Groenewald J.Z."/>
            <person name="Crous P.W."/>
            <person name="Seidl M.F."/>
        </authorList>
    </citation>
    <scope>NUCLEOTIDE SEQUENCE [LARGE SCALE GENOMIC DNA]</scope>
    <source>
        <strain evidence="2 3">CBS 123371</strain>
    </source>
</reference>
<comment type="caution">
    <text evidence="2">The sequence shown here is derived from an EMBL/GenBank/DDBJ whole genome shotgun (WGS) entry which is preliminary data.</text>
</comment>
<gene>
    <name evidence="2" type="ORF">IWZ03DRAFT_89512</name>
</gene>
<proteinExistence type="predicted"/>
<evidence type="ECO:0000313" key="2">
    <source>
        <dbReference type="EMBL" id="KAK7509821.1"/>
    </source>
</evidence>
<keyword evidence="3" id="KW-1185">Reference proteome</keyword>
<evidence type="ECO:0000313" key="3">
    <source>
        <dbReference type="Proteomes" id="UP001363622"/>
    </source>
</evidence>
<protein>
    <submittedName>
        <fullName evidence="2">Uncharacterized protein</fullName>
    </submittedName>
</protein>
<name>A0ABR1KDT6_9PEZI</name>
<dbReference type="Proteomes" id="UP001363622">
    <property type="component" value="Unassembled WGS sequence"/>
</dbReference>
<dbReference type="EMBL" id="JBBPHU010000016">
    <property type="protein sequence ID" value="KAK7509821.1"/>
    <property type="molecule type" value="Genomic_DNA"/>
</dbReference>
<accession>A0ABR1KDT6</accession>
<evidence type="ECO:0000256" key="1">
    <source>
        <dbReference type="SAM" id="MobiDB-lite"/>
    </source>
</evidence>